<evidence type="ECO:0000313" key="2">
    <source>
        <dbReference type="Proteomes" id="UP000248975"/>
    </source>
</evidence>
<dbReference type="Proteomes" id="UP000248975">
    <property type="component" value="Unassembled WGS sequence"/>
</dbReference>
<reference evidence="1 2" key="1">
    <citation type="submission" date="2017-08" db="EMBL/GenBank/DDBJ databases">
        <title>Infants hospitalized years apart are colonized by the same room-sourced microbial strains.</title>
        <authorList>
            <person name="Brooks B."/>
            <person name="Olm M.R."/>
            <person name="Firek B.A."/>
            <person name="Baker R."/>
            <person name="Thomas B.C."/>
            <person name="Morowitz M.J."/>
            <person name="Banfield J.F."/>
        </authorList>
    </citation>
    <scope>NUCLEOTIDE SEQUENCE [LARGE SCALE GENOMIC DNA]</scope>
    <source>
        <strain evidence="1">S2_003_000_R2_11</strain>
    </source>
</reference>
<dbReference type="EMBL" id="QFQS01000002">
    <property type="protein sequence ID" value="PZQ97616.1"/>
    <property type="molecule type" value="Genomic_DNA"/>
</dbReference>
<comment type="caution">
    <text evidence="1">The sequence shown here is derived from an EMBL/GenBank/DDBJ whole genome shotgun (WGS) entry which is preliminary data.</text>
</comment>
<evidence type="ECO:0000313" key="1">
    <source>
        <dbReference type="EMBL" id="PZQ97616.1"/>
    </source>
</evidence>
<sequence>MKRGRRQPARGLLVTLAVILAASGAIRLGLGVGQAVANAPALSSEPMVCPQPPVALAEALSKREARVLAQEAAAADRQAALALANQAIDKRLAALTDAEEKLAKTIAMADGAAEADLARLTSVYETMRPKDAAPLFEAMQPEFAAGFLGRMKPATAAGILGGLSAEKAYAVSILLASRNAGAPQN</sequence>
<organism evidence="1 2">
    <name type="scientific">Cereibacter sphaeroides</name>
    <name type="common">Rhodobacter sphaeroides</name>
    <dbReference type="NCBI Taxonomy" id="1063"/>
    <lineage>
        <taxon>Bacteria</taxon>
        <taxon>Pseudomonadati</taxon>
        <taxon>Pseudomonadota</taxon>
        <taxon>Alphaproteobacteria</taxon>
        <taxon>Rhodobacterales</taxon>
        <taxon>Paracoccaceae</taxon>
        <taxon>Cereibacter</taxon>
    </lineage>
</organism>
<evidence type="ECO:0008006" key="3">
    <source>
        <dbReference type="Google" id="ProtNLM"/>
    </source>
</evidence>
<proteinExistence type="predicted"/>
<dbReference type="AlphaFoldDB" id="A0A2W5S6Q5"/>
<protein>
    <recommendedName>
        <fullName evidence="3">Magnesium transporter MgtE intracellular domain-containing protein</fullName>
    </recommendedName>
</protein>
<accession>A0A2W5S6Q5</accession>
<gene>
    <name evidence="1" type="ORF">DI533_10575</name>
</gene>
<dbReference type="SUPFAM" id="SSF158791">
    <property type="entry name" value="MgtE N-terminal domain-like"/>
    <property type="match status" value="1"/>
</dbReference>
<name>A0A2W5S6Q5_CERSP</name>